<dbReference type="RefSeq" id="WP_148136777.1">
    <property type="nucleotide sequence ID" value="NZ_CP017634.1"/>
</dbReference>
<sequence length="86" mass="9844">MPRIIPIRDLKNTSEISQMCHEATEPIYITKNGYGDMVIMSIKMYEEKLFMLDVYNKLVAAEAQIAEGKVLDGDTSLKSIREKYNV</sequence>
<dbReference type="OrthoDB" id="9795585at2"/>
<dbReference type="EMBL" id="CP017634">
    <property type="protein sequence ID" value="ATW27421.1"/>
    <property type="molecule type" value="Genomic_DNA"/>
</dbReference>
<evidence type="ECO:0000313" key="3">
    <source>
        <dbReference type="EMBL" id="ATW27421.1"/>
    </source>
</evidence>
<protein>
    <recommendedName>
        <fullName evidence="2">Antitoxin</fullName>
    </recommendedName>
</protein>
<proteinExistence type="inferred from homology"/>
<reference evidence="3 4" key="1">
    <citation type="submission" date="2016-10" db="EMBL/GenBank/DDBJ databases">
        <title>Complete Genome Sequence of Peptococcaceae strain DCMF.</title>
        <authorList>
            <person name="Edwards R.J."/>
            <person name="Holland S.I."/>
            <person name="Deshpande N.P."/>
            <person name="Wong Y.K."/>
            <person name="Ertan H."/>
            <person name="Manefield M."/>
            <person name="Russell T.L."/>
            <person name="Lee M.J."/>
        </authorList>
    </citation>
    <scope>NUCLEOTIDE SEQUENCE [LARGE SCALE GENOMIC DNA]</scope>
    <source>
        <strain evidence="3 4">DCMF</strain>
    </source>
</reference>
<evidence type="ECO:0000256" key="1">
    <source>
        <dbReference type="ARBA" id="ARBA00009981"/>
    </source>
</evidence>
<dbReference type="NCBIfam" id="TIGR01552">
    <property type="entry name" value="phd_fam"/>
    <property type="match status" value="1"/>
</dbReference>
<gene>
    <name evidence="3" type="ORF">DCMF_24075</name>
</gene>
<comment type="function">
    <text evidence="2">Antitoxin component of a type II toxin-antitoxin (TA) system.</text>
</comment>
<dbReference type="Proteomes" id="UP000323521">
    <property type="component" value="Chromosome"/>
</dbReference>
<dbReference type="Pfam" id="PF02604">
    <property type="entry name" value="PhdYeFM_antitox"/>
    <property type="match status" value="1"/>
</dbReference>
<keyword evidence="4" id="KW-1185">Reference proteome</keyword>
<dbReference type="InterPro" id="IPR006442">
    <property type="entry name" value="Antitoxin_Phd/YefM"/>
</dbReference>
<name>A0A3G1KY94_FORW1</name>
<dbReference type="AlphaFoldDB" id="A0A3G1KY94"/>
<dbReference type="KEGG" id="fwa:DCMF_24075"/>
<evidence type="ECO:0000313" key="4">
    <source>
        <dbReference type="Proteomes" id="UP000323521"/>
    </source>
</evidence>
<dbReference type="SUPFAM" id="SSF143120">
    <property type="entry name" value="YefM-like"/>
    <property type="match status" value="1"/>
</dbReference>
<evidence type="ECO:0000256" key="2">
    <source>
        <dbReference type="RuleBase" id="RU362080"/>
    </source>
</evidence>
<accession>A0A3G1KY94</accession>
<organism evidence="3 4">
    <name type="scientific">Formimonas warabiya</name>
    <dbReference type="NCBI Taxonomy" id="1761012"/>
    <lineage>
        <taxon>Bacteria</taxon>
        <taxon>Bacillati</taxon>
        <taxon>Bacillota</taxon>
        <taxon>Clostridia</taxon>
        <taxon>Eubacteriales</taxon>
        <taxon>Peptococcaceae</taxon>
        <taxon>Candidatus Formimonas</taxon>
    </lineage>
</organism>
<comment type="similarity">
    <text evidence="1 2">Belongs to the phD/YefM antitoxin family.</text>
</comment>
<dbReference type="InterPro" id="IPR036165">
    <property type="entry name" value="YefM-like_sf"/>
</dbReference>